<reference evidence="7" key="3">
    <citation type="submission" date="2024-01" db="EMBL/GenBank/DDBJ databases">
        <authorList>
            <person name="Coelho M.A."/>
            <person name="David-Palma M."/>
            <person name="Shea T."/>
            <person name="Sun S."/>
            <person name="Cuomo C.A."/>
            <person name="Heitman J."/>
        </authorList>
    </citation>
    <scope>NUCLEOTIDE SEQUENCE</scope>
    <source>
        <strain evidence="7">CBS 7841</strain>
    </source>
</reference>
<feature type="domain" description="RecF/RecN/SMC N-terminal" evidence="6">
    <location>
        <begin position="91"/>
        <end position="1109"/>
    </location>
</feature>
<dbReference type="GeneID" id="91088049"/>
<dbReference type="GO" id="GO:0000724">
    <property type="term" value="P:double-strand break repair via homologous recombination"/>
    <property type="evidence" value="ECO:0007669"/>
    <property type="project" value="TreeGrafter"/>
</dbReference>
<dbReference type="GO" id="GO:0005634">
    <property type="term" value="C:nucleus"/>
    <property type="evidence" value="ECO:0007669"/>
    <property type="project" value="TreeGrafter"/>
</dbReference>
<feature type="compositionally biased region" description="Basic residues" evidence="5">
    <location>
        <begin position="1"/>
        <end position="12"/>
    </location>
</feature>
<dbReference type="GO" id="GO:0030915">
    <property type="term" value="C:Smc5-Smc6 complex"/>
    <property type="evidence" value="ECO:0007669"/>
    <property type="project" value="TreeGrafter"/>
</dbReference>
<name>A0AAJ8JUE2_9TREE</name>
<organism evidence="7 8">
    <name type="scientific">Cryptococcus depauperatus CBS 7841</name>
    <dbReference type="NCBI Taxonomy" id="1295531"/>
    <lineage>
        <taxon>Eukaryota</taxon>
        <taxon>Fungi</taxon>
        <taxon>Dikarya</taxon>
        <taxon>Basidiomycota</taxon>
        <taxon>Agaricomycotina</taxon>
        <taxon>Tremellomycetes</taxon>
        <taxon>Tremellales</taxon>
        <taxon>Cryptococcaceae</taxon>
        <taxon>Cryptococcus</taxon>
    </lineage>
</organism>
<dbReference type="PANTHER" id="PTHR45916">
    <property type="entry name" value="STRUCTURAL MAINTENANCE OF CHROMOSOMES PROTEIN 5"/>
    <property type="match status" value="1"/>
</dbReference>
<evidence type="ECO:0000256" key="2">
    <source>
        <dbReference type="ARBA" id="ARBA00018687"/>
    </source>
</evidence>
<accession>A0AAJ8JUE2</accession>
<dbReference type="PANTHER" id="PTHR45916:SF1">
    <property type="entry name" value="STRUCTURAL MAINTENANCE OF CHROMOSOMES PROTEIN 5"/>
    <property type="match status" value="1"/>
</dbReference>
<dbReference type="EMBL" id="CP143787">
    <property type="protein sequence ID" value="WVN88628.1"/>
    <property type="molecule type" value="Genomic_DNA"/>
</dbReference>
<reference evidence="7" key="1">
    <citation type="submission" date="2016-06" db="EMBL/GenBank/DDBJ databases">
        <authorList>
            <person name="Cuomo C."/>
            <person name="Litvintseva A."/>
            <person name="Heitman J."/>
            <person name="Chen Y."/>
            <person name="Sun S."/>
            <person name="Springer D."/>
            <person name="Dromer F."/>
            <person name="Young S."/>
            <person name="Zeng Q."/>
            <person name="Chapman S."/>
            <person name="Gujja S."/>
            <person name="Saif S."/>
            <person name="Birren B."/>
        </authorList>
    </citation>
    <scope>NUCLEOTIDE SEQUENCE</scope>
    <source>
        <strain evidence="7">CBS 7841</strain>
    </source>
</reference>
<dbReference type="InterPro" id="IPR027417">
    <property type="entry name" value="P-loop_NTPase"/>
</dbReference>
<feature type="region of interest" description="Disordered" evidence="5">
    <location>
        <begin position="904"/>
        <end position="924"/>
    </location>
</feature>
<keyword evidence="8" id="KW-1185">Reference proteome</keyword>
<dbReference type="GO" id="GO:0003697">
    <property type="term" value="F:single-stranded DNA binding"/>
    <property type="evidence" value="ECO:0007669"/>
    <property type="project" value="TreeGrafter"/>
</dbReference>
<gene>
    <name evidence="7" type="ORF">L203_103839</name>
</gene>
<evidence type="ECO:0000256" key="4">
    <source>
        <dbReference type="SAM" id="Coils"/>
    </source>
</evidence>
<evidence type="ECO:0000259" key="6">
    <source>
        <dbReference type="Pfam" id="PF02463"/>
    </source>
</evidence>
<feature type="compositionally biased region" description="Acidic residues" evidence="5">
    <location>
        <begin position="42"/>
        <end position="51"/>
    </location>
</feature>
<dbReference type="KEGG" id="cdep:91088049"/>
<keyword evidence="3 4" id="KW-0175">Coiled coil</keyword>
<evidence type="ECO:0000313" key="8">
    <source>
        <dbReference type="Proteomes" id="UP000094043"/>
    </source>
</evidence>
<evidence type="ECO:0000313" key="7">
    <source>
        <dbReference type="EMBL" id="WVN88628.1"/>
    </source>
</evidence>
<dbReference type="RefSeq" id="XP_066069328.1">
    <property type="nucleotide sequence ID" value="XM_066213231.1"/>
</dbReference>
<dbReference type="InterPro" id="IPR003395">
    <property type="entry name" value="RecF/RecN/SMC_N"/>
</dbReference>
<dbReference type="Proteomes" id="UP000094043">
    <property type="component" value="Chromosome 4"/>
</dbReference>
<feature type="coiled-coil region" evidence="4">
    <location>
        <begin position="957"/>
        <end position="984"/>
    </location>
</feature>
<evidence type="ECO:0000256" key="3">
    <source>
        <dbReference type="ARBA" id="ARBA00023054"/>
    </source>
</evidence>
<dbReference type="Gene3D" id="3.40.50.300">
    <property type="entry name" value="P-loop containing nucleotide triphosphate hydrolases"/>
    <property type="match status" value="2"/>
</dbReference>
<dbReference type="AlphaFoldDB" id="A0AAJ8JUE2"/>
<sequence length="1162" mass="133641">MAGQHSRSKRRRVPDSVEEQHTFVRSKRRSTQQTLEIHSDGPDVEENEEDEAMRFLGDEEPDEADEELARRCVDFQPEYERGEDGYVAGSVVRIKMTNFMTYDHVEFRPGPHLNMILGPNGTGKSSIAASIAIGLAFPPKVMGRANEIKSYVKQGHEEAYIEIELKGRNGDINPIICRKFNRHDEKSDWKLNRQSISRAEVNELVKSYGVQANNLCSFLPQDKVAEFAAMAPVTVLKETMRAAGDPRLTKWYERLLEKGDQSIKLSRTLEGHIAHRDRLQAQVNNIAPDVELVQEREKREHQIEVLQNLLYVSEHNLLKEAARKQGEIKEKLRIKIEMHESRRQPLKDFLVTCESKSFKTSNRFDKASDKHDESKTRLREALRDGDELLRKGNDINDELSNLRTKIERTEKEKTLLRQKIAEYQAILSEPRENHEEDVKRIKKEKYEIQQRMKDKLREAEEQRYEYDQQNERLSDIIKTIKELSDRQKQLESVEAVKEHHARTNRENGPSIAFLLDWLKREGHTLEAKVHKPAMISVSVPLQQYAWQVENCTNFGQRATFICESKADYARLIEFNNKPFPVLTGRDGRSYQPPGKIQLYLAFQEVAEDTVNPKRPCTDEQLHNLGFDGFAIDFVDAAPAVIAFLSTQCRMHLVALTMKHASQINSDPLPSMGIRSWGTKEEWTRATQSRYGSKCWNEMSTSMRKPTAFHVSVDNETVRRTANEIKNLQQKKIELEEPHRILKEKIDEIVLKAKLMKDEIKQLDQALEDLQNSVKRYAKAEFHLEKATDRLEKLESEPSPNEKRDELKKKKYDNAKERLKPLIALMEGCDNIIKECADLISVGFHKVQNDVNVRGLKDRINSGTARTKRFREDFEEASQKHAQAKALMNQKWAVLKENISQSSRAVKNEVTRRAQSGEPFPPPEDIKSELNTAKAQLDIAINIPAIVVQRWEHLNKELEKASEIVINEEQQLSDLRDDIEKTLNLFNPALDALVSAVSKKFSDAFQKIKCSGEIEVNRVEKQFDQWGIFIKVAYRDTDEMAILTANHQSGGERSLATITYLMSLSEMSRTPFSLVDEINQGMDSRAERTVHNQLVEVTCNANAGQYFLITPKLLTGLSYHPKMKILTINNGVHLPDSHDPTQRYGDLKACVKKYRHSHVVTAC</sequence>
<proteinExistence type="inferred from homology"/>
<comment type="similarity">
    <text evidence="1">Belongs to the SMC family. SMC5 subfamily.</text>
</comment>
<feature type="coiled-coil region" evidence="4">
    <location>
        <begin position="392"/>
        <end position="486"/>
    </location>
</feature>
<feature type="region of interest" description="Disordered" evidence="5">
    <location>
        <begin position="1"/>
        <end position="65"/>
    </location>
</feature>
<feature type="compositionally biased region" description="Basic and acidic residues" evidence="5">
    <location>
        <begin position="13"/>
        <end position="22"/>
    </location>
</feature>
<protein>
    <recommendedName>
        <fullName evidence="2">Structural maintenance of chromosomes protein 5</fullName>
    </recommendedName>
</protein>
<dbReference type="Pfam" id="PF02463">
    <property type="entry name" value="SMC_N"/>
    <property type="match status" value="1"/>
</dbReference>
<dbReference type="SUPFAM" id="SSF52540">
    <property type="entry name" value="P-loop containing nucleoside triphosphate hydrolases"/>
    <property type="match status" value="1"/>
</dbReference>
<feature type="region of interest" description="Disordered" evidence="5">
    <location>
        <begin position="788"/>
        <end position="809"/>
    </location>
</feature>
<reference evidence="7" key="2">
    <citation type="journal article" date="2022" name="Elife">
        <title>Obligate sexual reproduction of a homothallic fungus closely related to the Cryptococcus pathogenic species complex.</title>
        <authorList>
            <person name="Passer A.R."/>
            <person name="Clancey S.A."/>
            <person name="Shea T."/>
            <person name="David-Palma M."/>
            <person name="Averette A.F."/>
            <person name="Boekhout T."/>
            <person name="Porcel B.M."/>
            <person name="Nowrousian M."/>
            <person name="Cuomo C.A."/>
            <person name="Sun S."/>
            <person name="Heitman J."/>
            <person name="Coelho M.A."/>
        </authorList>
    </citation>
    <scope>NUCLEOTIDE SEQUENCE</scope>
    <source>
        <strain evidence="7">CBS 7841</strain>
    </source>
</reference>
<evidence type="ECO:0000256" key="1">
    <source>
        <dbReference type="ARBA" id="ARBA00010171"/>
    </source>
</evidence>
<evidence type="ECO:0000256" key="5">
    <source>
        <dbReference type="SAM" id="MobiDB-lite"/>
    </source>
</evidence>